<dbReference type="InterPro" id="IPR017970">
    <property type="entry name" value="Homeobox_CS"/>
</dbReference>
<evidence type="ECO:0000313" key="9">
    <source>
        <dbReference type="EMBL" id="KAE8694199.1"/>
    </source>
</evidence>
<dbReference type="CDD" id="cd00086">
    <property type="entry name" value="homeodomain"/>
    <property type="match status" value="1"/>
</dbReference>
<dbReference type="InterPro" id="IPR008480">
    <property type="entry name" value="DUF761_pln"/>
</dbReference>
<accession>A0A6A2ZSC9</accession>
<feature type="compositionally biased region" description="Polar residues" evidence="7">
    <location>
        <begin position="371"/>
        <end position="384"/>
    </location>
</feature>
<dbReference type="GO" id="GO:0005634">
    <property type="term" value="C:nucleus"/>
    <property type="evidence" value="ECO:0007669"/>
    <property type="project" value="UniProtKB-SubCell"/>
</dbReference>
<name>A0A6A2ZSC9_HIBSY</name>
<keyword evidence="2 5" id="KW-0238">DNA-binding</keyword>
<feature type="region of interest" description="Disordered" evidence="7">
    <location>
        <begin position="41"/>
        <end position="78"/>
    </location>
</feature>
<comment type="subcellular location">
    <subcellularLocation>
        <location evidence="1 5 6">Nucleus</location>
    </subcellularLocation>
</comment>
<protein>
    <submittedName>
        <fullName evidence="9">Phosphotyrosine protein phosphatases superfamily protein</fullName>
    </submittedName>
</protein>
<feature type="compositionally biased region" description="Basic and acidic residues" evidence="7">
    <location>
        <begin position="385"/>
        <end position="404"/>
    </location>
</feature>
<gene>
    <name evidence="9" type="ORF">F3Y22_tig00110788pilonHSYRG00618</name>
</gene>
<evidence type="ECO:0000259" key="8">
    <source>
        <dbReference type="PROSITE" id="PS50071"/>
    </source>
</evidence>
<feature type="compositionally biased region" description="Low complexity" evidence="7">
    <location>
        <begin position="299"/>
        <end position="308"/>
    </location>
</feature>
<feature type="region of interest" description="Disordered" evidence="7">
    <location>
        <begin position="281"/>
        <end position="317"/>
    </location>
</feature>
<dbReference type="GO" id="GO:0003677">
    <property type="term" value="F:DNA binding"/>
    <property type="evidence" value="ECO:0007669"/>
    <property type="project" value="UniProtKB-UniRule"/>
</dbReference>
<dbReference type="AlphaFoldDB" id="A0A6A2ZSC9"/>
<keyword evidence="10" id="KW-1185">Reference proteome</keyword>
<proteinExistence type="predicted"/>
<evidence type="ECO:0000256" key="1">
    <source>
        <dbReference type="ARBA" id="ARBA00004123"/>
    </source>
</evidence>
<organism evidence="9 10">
    <name type="scientific">Hibiscus syriacus</name>
    <name type="common">Rose of Sharon</name>
    <dbReference type="NCBI Taxonomy" id="106335"/>
    <lineage>
        <taxon>Eukaryota</taxon>
        <taxon>Viridiplantae</taxon>
        <taxon>Streptophyta</taxon>
        <taxon>Embryophyta</taxon>
        <taxon>Tracheophyta</taxon>
        <taxon>Spermatophyta</taxon>
        <taxon>Magnoliopsida</taxon>
        <taxon>eudicotyledons</taxon>
        <taxon>Gunneridae</taxon>
        <taxon>Pentapetalae</taxon>
        <taxon>rosids</taxon>
        <taxon>malvids</taxon>
        <taxon>Malvales</taxon>
        <taxon>Malvaceae</taxon>
        <taxon>Malvoideae</taxon>
        <taxon>Hibiscus</taxon>
    </lineage>
</organism>
<dbReference type="Pfam" id="PF05553">
    <property type="entry name" value="DUF761"/>
    <property type="match status" value="1"/>
</dbReference>
<dbReference type="InterPro" id="IPR006712">
    <property type="entry name" value="HD-ZIP_N"/>
</dbReference>
<dbReference type="PROSITE" id="PS50071">
    <property type="entry name" value="HOMEOBOX_2"/>
    <property type="match status" value="1"/>
</dbReference>
<evidence type="ECO:0000256" key="2">
    <source>
        <dbReference type="ARBA" id="ARBA00023125"/>
    </source>
</evidence>
<dbReference type="InterPro" id="IPR009057">
    <property type="entry name" value="Homeodomain-like_sf"/>
</dbReference>
<evidence type="ECO:0000256" key="3">
    <source>
        <dbReference type="ARBA" id="ARBA00023155"/>
    </source>
</evidence>
<reference evidence="9" key="1">
    <citation type="submission" date="2019-09" db="EMBL/GenBank/DDBJ databases">
        <title>Draft genome information of white flower Hibiscus syriacus.</title>
        <authorList>
            <person name="Kim Y.-M."/>
        </authorList>
    </citation>
    <scope>NUCLEOTIDE SEQUENCE [LARGE SCALE GENOMIC DNA]</scope>
    <source>
        <strain evidence="9">YM2019G1</strain>
    </source>
</reference>
<dbReference type="SUPFAM" id="SSF46689">
    <property type="entry name" value="Homeodomain-like"/>
    <property type="match status" value="1"/>
</dbReference>
<feature type="compositionally biased region" description="Acidic residues" evidence="7">
    <location>
        <begin position="62"/>
        <end position="72"/>
    </location>
</feature>
<evidence type="ECO:0000256" key="7">
    <source>
        <dbReference type="SAM" id="MobiDB-lite"/>
    </source>
</evidence>
<dbReference type="Proteomes" id="UP000436088">
    <property type="component" value="Unassembled WGS sequence"/>
</dbReference>
<dbReference type="PANTHER" id="PTHR34059:SF6">
    <property type="entry name" value="DUF4408 DOMAIN-CONTAINING PROTEIN"/>
    <property type="match status" value="1"/>
</dbReference>
<dbReference type="PANTHER" id="PTHR34059">
    <property type="entry name" value="EXPRESSED PROTEIN"/>
    <property type="match status" value="1"/>
</dbReference>
<evidence type="ECO:0000313" key="10">
    <source>
        <dbReference type="Proteomes" id="UP000436088"/>
    </source>
</evidence>
<feature type="DNA-binding region" description="Homeobox" evidence="5">
    <location>
        <begin position="74"/>
        <end position="134"/>
    </location>
</feature>
<feature type="region of interest" description="Disordered" evidence="7">
    <location>
        <begin position="370"/>
        <end position="404"/>
    </location>
</feature>
<dbReference type="Pfam" id="PF04618">
    <property type="entry name" value="HD-ZIP_N"/>
    <property type="match status" value="1"/>
</dbReference>
<dbReference type="Gene3D" id="1.10.10.60">
    <property type="entry name" value="Homeodomain-like"/>
    <property type="match status" value="1"/>
</dbReference>
<keyword evidence="3 5" id="KW-0371">Homeobox</keyword>
<dbReference type="PROSITE" id="PS00027">
    <property type="entry name" value="HOMEOBOX_1"/>
    <property type="match status" value="1"/>
</dbReference>
<dbReference type="SMART" id="SM00389">
    <property type="entry name" value="HOX"/>
    <property type="match status" value="1"/>
</dbReference>
<comment type="caution">
    <text evidence="9">The sequence shown here is derived from an EMBL/GenBank/DDBJ whole genome shotgun (WGS) entry which is preliminary data.</text>
</comment>
<sequence length="470" mass="52610">MPLASPCMQNIQQRNIWNELFRSSERQLDTRSVLGGIDVNRAPATTECEEEEAERPSCSPSSDDEDGGGGDDDASRRSLGFQRNSRWCLKKPSRNTAPLIQLKQKLALAMKLNLRPRQVEVWFQNRRARTKLKRTEADYFINQTVLNKFWELLHLLFIGIAVSYGLFGRRSNADNVSHEYSHSYASGISHFSSVFEDDFDHSICYSVHGKAGSFNVKNGSFESPYVENVVQAWSSKCVLGEHMVVLARPHCELVSFVDHKPLGLPVRSLKGVEFGTGSSEFSGTNVVDSSDSSDKSEGESSSDLGSESLEGKYNENDVLDSPIPWRSRSVRMLQRVGGGGATRAFILGLSQLMKLNFNHSNHVGFKRQYLGGNSSMQNPTFSKNQNREQRECSESEKDDEDFRVSSDEDFRVSSDEETISGTLSVAGSDSYVVDRKAGEFIAKFREQVRLQRTTSIDSLKGLKPSGNFFR</sequence>
<evidence type="ECO:0000256" key="5">
    <source>
        <dbReference type="PROSITE-ProRule" id="PRU00108"/>
    </source>
</evidence>
<dbReference type="InterPro" id="IPR001356">
    <property type="entry name" value="HD"/>
</dbReference>
<keyword evidence="4 5" id="KW-0539">Nucleus</keyword>
<feature type="domain" description="Homeobox" evidence="8">
    <location>
        <begin position="72"/>
        <end position="133"/>
    </location>
</feature>
<dbReference type="GO" id="GO:0000981">
    <property type="term" value="F:DNA-binding transcription factor activity, RNA polymerase II-specific"/>
    <property type="evidence" value="ECO:0007669"/>
    <property type="project" value="InterPro"/>
</dbReference>
<evidence type="ECO:0000256" key="4">
    <source>
        <dbReference type="ARBA" id="ARBA00023242"/>
    </source>
</evidence>
<evidence type="ECO:0000256" key="6">
    <source>
        <dbReference type="RuleBase" id="RU000682"/>
    </source>
</evidence>
<dbReference type="EMBL" id="VEPZ02001112">
    <property type="protein sequence ID" value="KAE8694199.1"/>
    <property type="molecule type" value="Genomic_DNA"/>
</dbReference>
<dbReference type="Pfam" id="PF00046">
    <property type="entry name" value="Homeodomain"/>
    <property type="match status" value="1"/>
</dbReference>